<evidence type="ECO:0000256" key="5">
    <source>
        <dbReference type="ARBA" id="ARBA00022741"/>
    </source>
</evidence>
<keyword evidence="6" id="KW-0067">ATP-binding</keyword>
<evidence type="ECO:0000256" key="1">
    <source>
        <dbReference type="ARBA" id="ARBA00004790"/>
    </source>
</evidence>
<dbReference type="NCBIfam" id="NF000840">
    <property type="entry name" value="PRK00071.1-3"/>
    <property type="match status" value="1"/>
</dbReference>
<dbReference type="Gene3D" id="3.40.50.620">
    <property type="entry name" value="HUPs"/>
    <property type="match status" value="1"/>
</dbReference>
<evidence type="ECO:0000256" key="7">
    <source>
        <dbReference type="ARBA" id="ARBA00023027"/>
    </source>
</evidence>
<evidence type="ECO:0000256" key="4">
    <source>
        <dbReference type="ARBA" id="ARBA00022695"/>
    </source>
</evidence>
<evidence type="ECO:0000259" key="8">
    <source>
        <dbReference type="Pfam" id="PF01467"/>
    </source>
</evidence>
<dbReference type="GO" id="GO:0070566">
    <property type="term" value="F:adenylyltransferase activity"/>
    <property type="evidence" value="ECO:0007669"/>
    <property type="project" value="UniProtKB-ARBA"/>
</dbReference>
<accession>A0A6J6LXN7</accession>
<proteinExistence type="inferred from homology"/>
<organism evidence="9">
    <name type="scientific">freshwater metagenome</name>
    <dbReference type="NCBI Taxonomy" id="449393"/>
    <lineage>
        <taxon>unclassified sequences</taxon>
        <taxon>metagenomes</taxon>
        <taxon>ecological metagenomes</taxon>
    </lineage>
</organism>
<dbReference type="SUPFAM" id="SSF52374">
    <property type="entry name" value="Nucleotidylyl transferase"/>
    <property type="match status" value="1"/>
</dbReference>
<dbReference type="NCBIfam" id="TIGR00482">
    <property type="entry name" value="nicotinate (nicotinamide) nucleotide adenylyltransferase"/>
    <property type="match status" value="1"/>
</dbReference>
<dbReference type="HAMAP" id="MF_00244">
    <property type="entry name" value="NaMN_adenylyltr"/>
    <property type="match status" value="1"/>
</dbReference>
<dbReference type="GO" id="GO:0005524">
    <property type="term" value="F:ATP binding"/>
    <property type="evidence" value="ECO:0007669"/>
    <property type="project" value="UniProtKB-KW"/>
</dbReference>
<evidence type="ECO:0000256" key="2">
    <source>
        <dbReference type="ARBA" id="ARBA00022642"/>
    </source>
</evidence>
<dbReference type="PANTHER" id="PTHR39321:SF3">
    <property type="entry name" value="PHOSPHOPANTETHEINE ADENYLYLTRANSFERASE"/>
    <property type="match status" value="1"/>
</dbReference>
<dbReference type="InterPro" id="IPR014729">
    <property type="entry name" value="Rossmann-like_a/b/a_fold"/>
</dbReference>
<dbReference type="InterPro" id="IPR004821">
    <property type="entry name" value="Cyt_trans-like"/>
</dbReference>
<keyword evidence="7" id="KW-0520">NAD</keyword>
<reference evidence="9" key="1">
    <citation type="submission" date="2020-05" db="EMBL/GenBank/DDBJ databases">
        <authorList>
            <person name="Chiriac C."/>
            <person name="Salcher M."/>
            <person name="Ghai R."/>
            <person name="Kavagutti S V."/>
        </authorList>
    </citation>
    <scope>NUCLEOTIDE SEQUENCE</scope>
</reference>
<dbReference type="NCBIfam" id="TIGR00125">
    <property type="entry name" value="cyt_tran_rel"/>
    <property type="match status" value="1"/>
</dbReference>
<protein>
    <submittedName>
        <fullName evidence="9">Unannotated protein</fullName>
    </submittedName>
</protein>
<dbReference type="EMBL" id="CAEZWM010000164">
    <property type="protein sequence ID" value="CAB4665274.1"/>
    <property type="molecule type" value="Genomic_DNA"/>
</dbReference>
<keyword evidence="3" id="KW-0808">Transferase</keyword>
<evidence type="ECO:0000256" key="3">
    <source>
        <dbReference type="ARBA" id="ARBA00022679"/>
    </source>
</evidence>
<dbReference type="UniPathway" id="UPA00253"/>
<name>A0A6J6LXN7_9ZZZZ</name>
<dbReference type="Pfam" id="PF01467">
    <property type="entry name" value="CTP_transf_like"/>
    <property type="match status" value="1"/>
</dbReference>
<dbReference type="PANTHER" id="PTHR39321">
    <property type="entry name" value="NICOTINATE-NUCLEOTIDE ADENYLYLTRANSFERASE-RELATED"/>
    <property type="match status" value="1"/>
</dbReference>
<evidence type="ECO:0000313" key="9">
    <source>
        <dbReference type="EMBL" id="CAB4665274.1"/>
    </source>
</evidence>
<evidence type="ECO:0000256" key="6">
    <source>
        <dbReference type="ARBA" id="ARBA00022840"/>
    </source>
</evidence>
<keyword evidence="5" id="KW-0547">Nucleotide-binding</keyword>
<dbReference type="CDD" id="cd02165">
    <property type="entry name" value="NMNAT"/>
    <property type="match status" value="1"/>
</dbReference>
<feature type="domain" description="Cytidyltransferase-like" evidence="8">
    <location>
        <begin position="8"/>
        <end position="165"/>
    </location>
</feature>
<dbReference type="AlphaFoldDB" id="A0A6J6LXN7"/>
<gene>
    <name evidence="9" type="ORF">UFOPK2242_01195</name>
</gene>
<keyword evidence="2" id="KW-0662">Pyridine nucleotide biosynthesis</keyword>
<keyword evidence="4" id="KW-0548">Nucleotidyltransferase</keyword>
<dbReference type="InterPro" id="IPR005248">
    <property type="entry name" value="NadD/NMNAT"/>
</dbReference>
<dbReference type="GO" id="GO:0009435">
    <property type="term" value="P:NAD+ biosynthetic process"/>
    <property type="evidence" value="ECO:0007669"/>
    <property type="project" value="UniProtKB-UniPathway"/>
</dbReference>
<sequence length="194" mass="21098">MVSERIGILGGTFDPIHSAHIAAATAVRDALKLDRVVLIPAGDPWQKRGKVIADAQARLEMARLAVEGIDGLEVSDIEVLSSEPSVTADTLEALAREGREFFLILGADAVVNMPSWRRLDETRDFATIVVVEREGESASPPGEGWRVEHIKIGRFDVSSSLIRERLGQGLSIDGLVPAPTAHYIQEHGLYTQPQ</sequence>
<comment type="pathway">
    <text evidence="1">Cofactor biosynthesis; NAD(+) biosynthesis.</text>
</comment>